<comment type="caution">
    <text evidence="2">The sequence shown here is derived from an EMBL/GenBank/DDBJ whole genome shotgun (WGS) entry which is preliminary data.</text>
</comment>
<gene>
    <name evidence="2" type="ORF">AAFF_G00039830</name>
</gene>
<feature type="region of interest" description="Disordered" evidence="1">
    <location>
        <begin position="54"/>
        <end position="75"/>
    </location>
</feature>
<evidence type="ECO:0000313" key="2">
    <source>
        <dbReference type="EMBL" id="KAJ8395032.1"/>
    </source>
</evidence>
<evidence type="ECO:0000313" key="3">
    <source>
        <dbReference type="Proteomes" id="UP001221898"/>
    </source>
</evidence>
<evidence type="ECO:0000256" key="1">
    <source>
        <dbReference type="SAM" id="MobiDB-lite"/>
    </source>
</evidence>
<dbReference type="Proteomes" id="UP001221898">
    <property type="component" value="Unassembled WGS sequence"/>
</dbReference>
<keyword evidence="3" id="KW-1185">Reference proteome</keyword>
<proteinExistence type="predicted"/>
<dbReference type="EMBL" id="JAINUG010000120">
    <property type="protein sequence ID" value="KAJ8395032.1"/>
    <property type="molecule type" value="Genomic_DNA"/>
</dbReference>
<name>A0AAD7S3F2_9TELE</name>
<feature type="region of interest" description="Disordered" evidence="1">
    <location>
        <begin position="1"/>
        <end position="21"/>
    </location>
</feature>
<accession>A0AAD7S3F2</accession>
<reference evidence="2" key="1">
    <citation type="journal article" date="2023" name="Science">
        <title>Genome structures resolve the early diversification of teleost fishes.</title>
        <authorList>
            <person name="Parey E."/>
            <person name="Louis A."/>
            <person name="Montfort J."/>
            <person name="Bouchez O."/>
            <person name="Roques C."/>
            <person name="Iampietro C."/>
            <person name="Lluch J."/>
            <person name="Castinel A."/>
            <person name="Donnadieu C."/>
            <person name="Desvignes T."/>
            <person name="Floi Bucao C."/>
            <person name="Jouanno E."/>
            <person name="Wen M."/>
            <person name="Mejri S."/>
            <person name="Dirks R."/>
            <person name="Jansen H."/>
            <person name="Henkel C."/>
            <person name="Chen W.J."/>
            <person name="Zahm M."/>
            <person name="Cabau C."/>
            <person name="Klopp C."/>
            <person name="Thompson A.W."/>
            <person name="Robinson-Rechavi M."/>
            <person name="Braasch I."/>
            <person name="Lecointre G."/>
            <person name="Bobe J."/>
            <person name="Postlethwait J.H."/>
            <person name="Berthelot C."/>
            <person name="Roest Crollius H."/>
            <person name="Guiguen Y."/>
        </authorList>
    </citation>
    <scope>NUCLEOTIDE SEQUENCE</scope>
    <source>
        <strain evidence="2">NC1722</strain>
    </source>
</reference>
<organism evidence="2 3">
    <name type="scientific">Aldrovandia affinis</name>
    <dbReference type="NCBI Taxonomy" id="143900"/>
    <lineage>
        <taxon>Eukaryota</taxon>
        <taxon>Metazoa</taxon>
        <taxon>Chordata</taxon>
        <taxon>Craniata</taxon>
        <taxon>Vertebrata</taxon>
        <taxon>Euteleostomi</taxon>
        <taxon>Actinopterygii</taxon>
        <taxon>Neopterygii</taxon>
        <taxon>Teleostei</taxon>
        <taxon>Notacanthiformes</taxon>
        <taxon>Halosauridae</taxon>
        <taxon>Aldrovandia</taxon>
    </lineage>
</organism>
<feature type="compositionally biased region" description="Polar residues" evidence="1">
    <location>
        <begin position="55"/>
        <end position="75"/>
    </location>
</feature>
<sequence>MPLLCSNAGARNKSPGATDEPVRAGFRSVCARAFNCRSSALGRGQDAAFNELLKTWNSPPTSPSLDGQTNSPQAD</sequence>
<protein>
    <submittedName>
        <fullName evidence="2">Uncharacterized protein</fullName>
    </submittedName>
</protein>
<dbReference type="AlphaFoldDB" id="A0AAD7S3F2"/>